<dbReference type="Proteomes" id="UP000324897">
    <property type="component" value="Chromosome 1"/>
</dbReference>
<proteinExistence type="predicted"/>
<evidence type="ECO:0000313" key="1">
    <source>
        <dbReference type="EMBL" id="TVU30323.1"/>
    </source>
</evidence>
<organism evidence="1 2">
    <name type="scientific">Eragrostis curvula</name>
    <name type="common">weeping love grass</name>
    <dbReference type="NCBI Taxonomy" id="38414"/>
    <lineage>
        <taxon>Eukaryota</taxon>
        <taxon>Viridiplantae</taxon>
        <taxon>Streptophyta</taxon>
        <taxon>Embryophyta</taxon>
        <taxon>Tracheophyta</taxon>
        <taxon>Spermatophyta</taxon>
        <taxon>Magnoliopsida</taxon>
        <taxon>Liliopsida</taxon>
        <taxon>Poales</taxon>
        <taxon>Poaceae</taxon>
        <taxon>PACMAD clade</taxon>
        <taxon>Chloridoideae</taxon>
        <taxon>Eragrostideae</taxon>
        <taxon>Eragrostidinae</taxon>
        <taxon>Eragrostis</taxon>
    </lineage>
</organism>
<protein>
    <submittedName>
        <fullName evidence="1">Uncharacterized protein</fullName>
    </submittedName>
</protein>
<evidence type="ECO:0000313" key="2">
    <source>
        <dbReference type="Proteomes" id="UP000324897"/>
    </source>
</evidence>
<reference evidence="1 2" key="1">
    <citation type="journal article" date="2019" name="Sci. Rep.">
        <title>A high-quality genome of Eragrostis curvula grass provides insights into Poaceae evolution and supports new strategies to enhance forage quality.</title>
        <authorList>
            <person name="Carballo J."/>
            <person name="Santos B.A.C.M."/>
            <person name="Zappacosta D."/>
            <person name="Garbus I."/>
            <person name="Selva J.P."/>
            <person name="Gallo C.A."/>
            <person name="Diaz A."/>
            <person name="Albertini E."/>
            <person name="Caccamo M."/>
            <person name="Echenique V."/>
        </authorList>
    </citation>
    <scope>NUCLEOTIDE SEQUENCE [LARGE SCALE GENOMIC DNA]</scope>
    <source>
        <strain evidence="2">cv. Victoria</strain>
        <tissue evidence="1">Leaf</tissue>
    </source>
</reference>
<accession>A0A5J9V2V9</accession>
<dbReference type="AlphaFoldDB" id="A0A5J9V2V9"/>
<dbReference type="Gramene" id="TVU30323">
    <property type="protein sequence ID" value="TVU30323"/>
    <property type="gene ID" value="EJB05_21937"/>
</dbReference>
<comment type="caution">
    <text evidence="1">The sequence shown here is derived from an EMBL/GenBank/DDBJ whole genome shotgun (WGS) entry which is preliminary data.</text>
</comment>
<keyword evidence="2" id="KW-1185">Reference proteome</keyword>
<feature type="non-terminal residue" evidence="1">
    <location>
        <position position="1"/>
    </location>
</feature>
<gene>
    <name evidence="1" type="ORF">EJB05_21937</name>
</gene>
<name>A0A5J9V2V9_9POAL</name>
<dbReference type="EMBL" id="RWGY01000011">
    <property type="protein sequence ID" value="TVU30323.1"/>
    <property type="molecule type" value="Genomic_DNA"/>
</dbReference>
<sequence length="111" mass="11926">QTLSSPVARQIVDRKLRLLAWGAGEEVASCGAASATASSGCRAASDGDVDTPSTTRRRCKGCLRLDTTRSGNSKSFITALQKALKDLWQRGGTSYLHNKLAHKEDETVYAK</sequence>
<feature type="non-terminal residue" evidence="1">
    <location>
        <position position="111"/>
    </location>
</feature>